<evidence type="ECO:0000313" key="3">
    <source>
        <dbReference type="EMBL" id="PPQ33618.1"/>
    </source>
</evidence>
<gene>
    <name evidence="3" type="ORF">CCR94_01130</name>
</gene>
<reference evidence="3 4" key="1">
    <citation type="journal article" date="2018" name="Arch. Microbiol.">
        <title>New insights into the metabolic potential of the phototrophic purple bacterium Rhodopila globiformis DSM 161(T) from its draft genome sequence and evidence for a vanadium-dependent nitrogenase.</title>
        <authorList>
            <person name="Imhoff J.F."/>
            <person name="Rahn T."/>
            <person name="Kunzel S."/>
            <person name="Neulinger S.C."/>
        </authorList>
    </citation>
    <scope>NUCLEOTIDE SEQUENCE [LARGE SCALE GENOMIC DNA]</scope>
    <source>
        <strain evidence="3 4">DSM 16996</strain>
    </source>
</reference>
<sequence length="235" mass="25463">MYGHLRDSAHWVLPEVLAFQARARGDQTFVTVIDEGALTYAQAEAEAAGVAGFLQDLGVGAGDRVAVMVPNSLDFIRIWLGIGRLGAVMVPLNADLKGMFLEHQLRNAGARLAPFVAPAPARWRAAPGWTPRLAPRHWRPETPPICAGRRSRPVFAQCGDGATPRQRQRPVAGRRPMPRPGQALDVLGADARDETFQGVEVVGLIRESAPLVVDEAAQAHETVLLRQTLGLPDRI</sequence>
<protein>
    <recommendedName>
        <fullName evidence="2">AMP-dependent synthetase/ligase domain-containing protein</fullName>
    </recommendedName>
</protein>
<feature type="region of interest" description="Disordered" evidence="1">
    <location>
        <begin position="159"/>
        <end position="180"/>
    </location>
</feature>
<proteinExistence type="predicted"/>
<dbReference type="SUPFAM" id="SSF56801">
    <property type="entry name" value="Acetyl-CoA synthetase-like"/>
    <property type="match status" value="1"/>
</dbReference>
<dbReference type="RefSeq" id="WP_104506058.1">
    <property type="nucleotide sequence ID" value="NZ_JACIGC010000039.1"/>
</dbReference>
<name>A0A2S6NG60_9HYPH</name>
<dbReference type="Proteomes" id="UP000239089">
    <property type="component" value="Unassembled WGS sequence"/>
</dbReference>
<keyword evidence="4" id="KW-1185">Reference proteome</keyword>
<accession>A0A2S6NG60</accession>
<dbReference type="Gene3D" id="3.40.50.980">
    <property type="match status" value="1"/>
</dbReference>
<dbReference type="EMBL" id="NHSJ01000016">
    <property type="protein sequence ID" value="PPQ33618.1"/>
    <property type="molecule type" value="Genomic_DNA"/>
</dbReference>
<dbReference type="AlphaFoldDB" id="A0A2S6NG60"/>
<dbReference type="PANTHER" id="PTHR43767:SF12">
    <property type="entry name" value="AMP-DEPENDENT SYNTHETASE AND LIGASE"/>
    <property type="match status" value="1"/>
</dbReference>
<dbReference type="InterPro" id="IPR000873">
    <property type="entry name" value="AMP-dep_synth/lig_dom"/>
</dbReference>
<feature type="domain" description="AMP-dependent synthetase/ligase" evidence="2">
    <location>
        <begin position="20"/>
        <end position="112"/>
    </location>
</feature>
<dbReference type="InterPro" id="IPR050237">
    <property type="entry name" value="ATP-dep_AMP-bd_enzyme"/>
</dbReference>
<evidence type="ECO:0000256" key="1">
    <source>
        <dbReference type="SAM" id="MobiDB-lite"/>
    </source>
</evidence>
<dbReference type="Pfam" id="PF00501">
    <property type="entry name" value="AMP-binding"/>
    <property type="match status" value="1"/>
</dbReference>
<evidence type="ECO:0000259" key="2">
    <source>
        <dbReference type="Pfam" id="PF00501"/>
    </source>
</evidence>
<evidence type="ECO:0000313" key="4">
    <source>
        <dbReference type="Proteomes" id="UP000239089"/>
    </source>
</evidence>
<dbReference type="PANTHER" id="PTHR43767">
    <property type="entry name" value="LONG-CHAIN-FATTY-ACID--COA LIGASE"/>
    <property type="match status" value="1"/>
</dbReference>
<comment type="caution">
    <text evidence="3">The sequence shown here is derived from an EMBL/GenBank/DDBJ whole genome shotgun (WGS) entry which is preliminary data.</text>
</comment>
<organism evidence="3 4">
    <name type="scientific">Rhodoblastus sphagnicola</name>
    <dbReference type="NCBI Taxonomy" id="333368"/>
    <lineage>
        <taxon>Bacteria</taxon>
        <taxon>Pseudomonadati</taxon>
        <taxon>Pseudomonadota</taxon>
        <taxon>Alphaproteobacteria</taxon>
        <taxon>Hyphomicrobiales</taxon>
        <taxon>Rhodoblastaceae</taxon>
        <taxon>Rhodoblastus</taxon>
    </lineage>
</organism>